<dbReference type="UniPathway" id="UPA00113">
    <property type="reaction ID" value="UER00529"/>
</dbReference>
<dbReference type="Proteomes" id="UP000033140">
    <property type="component" value="Unassembled WGS sequence"/>
</dbReference>
<evidence type="ECO:0000256" key="8">
    <source>
        <dbReference type="RuleBase" id="RU365086"/>
    </source>
</evidence>
<keyword evidence="7 8" id="KW-0012">Acyltransferase</keyword>
<evidence type="ECO:0000256" key="6">
    <source>
        <dbReference type="ARBA" id="ARBA00023136"/>
    </source>
</evidence>
<keyword evidence="11" id="KW-1185">Reference proteome</keyword>
<evidence type="ECO:0000256" key="1">
    <source>
        <dbReference type="ARBA" id="ARBA00004184"/>
    </source>
</evidence>
<dbReference type="OMA" id="YYLIVIC"/>
<dbReference type="GO" id="GO:0005789">
    <property type="term" value="C:endoplasmic reticulum membrane"/>
    <property type="evidence" value="ECO:0007669"/>
    <property type="project" value="UniProtKB-SubCell"/>
</dbReference>
<keyword evidence="5" id="KW-0256">Endoplasmic reticulum</keyword>
<dbReference type="STRING" id="698492.A0A0E9NNM3"/>
<evidence type="ECO:0000313" key="10">
    <source>
        <dbReference type="EMBL" id="GAO51472.1"/>
    </source>
</evidence>
<keyword evidence="4 8" id="KW-0808">Transferase</keyword>
<comment type="subunit">
    <text evidence="3">Homodimer.</text>
</comment>
<dbReference type="AlphaFoldDB" id="A0A0E9NNM3"/>
<dbReference type="Pfam" id="PF00583">
    <property type="entry name" value="Acetyltransf_1"/>
    <property type="match status" value="1"/>
</dbReference>
<dbReference type="CDD" id="cd04301">
    <property type="entry name" value="NAT_SF"/>
    <property type="match status" value="1"/>
</dbReference>
<evidence type="ECO:0000256" key="5">
    <source>
        <dbReference type="ARBA" id="ARBA00022824"/>
    </source>
</evidence>
<dbReference type="PROSITE" id="PS51186">
    <property type="entry name" value="GNAT"/>
    <property type="match status" value="1"/>
</dbReference>
<dbReference type="InterPro" id="IPR000182">
    <property type="entry name" value="GNAT_dom"/>
</dbReference>
<reference evidence="10 11" key="3">
    <citation type="journal article" date="2015" name="Genome Announc.">
        <title>Draft Genome Sequence of the Archiascomycetous Yeast Saitoella complicata.</title>
        <authorList>
            <person name="Yamauchi K."/>
            <person name="Kondo S."/>
            <person name="Hamamoto M."/>
            <person name="Takahashi Y."/>
            <person name="Ogura Y."/>
            <person name="Hayashi T."/>
            <person name="Nishida H."/>
        </authorList>
    </citation>
    <scope>NUCLEOTIDE SEQUENCE [LARGE SCALE GENOMIC DNA]</scope>
    <source>
        <strain evidence="10 11">NRRL Y-17804</strain>
    </source>
</reference>
<evidence type="ECO:0000259" key="9">
    <source>
        <dbReference type="PROSITE" id="PS51186"/>
    </source>
</evidence>
<dbReference type="SUPFAM" id="SSF55729">
    <property type="entry name" value="Acyl-CoA N-acyltransferases (Nat)"/>
    <property type="match status" value="1"/>
</dbReference>
<evidence type="ECO:0000256" key="3">
    <source>
        <dbReference type="ARBA" id="ARBA00011738"/>
    </source>
</evidence>
<dbReference type="PANTHER" id="PTHR13355">
    <property type="entry name" value="GLUCOSAMINE 6-PHOSPHATE N-ACETYLTRANSFERASE"/>
    <property type="match status" value="1"/>
</dbReference>
<comment type="catalytic activity">
    <reaction evidence="8">
        <text>D-glucosamine 6-phosphate + acetyl-CoA = N-acetyl-D-glucosamine 6-phosphate + CoA + H(+)</text>
        <dbReference type="Rhea" id="RHEA:10292"/>
        <dbReference type="ChEBI" id="CHEBI:15378"/>
        <dbReference type="ChEBI" id="CHEBI:57287"/>
        <dbReference type="ChEBI" id="CHEBI:57288"/>
        <dbReference type="ChEBI" id="CHEBI:57513"/>
        <dbReference type="ChEBI" id="CHEBI:58725"/>
        <dbReference type="EC" id="2.3.1.4"/>
    </reaction>
</comment>
<evidence type="ECO:0000256" key="4">
    <source>
        <dbReference type="ARBA" id="ARBA00022679"/>
    </source>
</evidence>
<comment type="subcellular location">
    <subcellularLocation>
        <location evidence="1">Endomembrane system</location>
        <topology evidence="1">Peripheral membrane protein</topology>
    </subcellularLocation>
    <subcellularLocation>
        <location evidence="2">Endoplasmic reticulum membrane</location>
    </subcellularLocation>
</comment>
<comment type="caution">
    <text evidence="10">The sequence shown here is derived from an EMBL/GenBank/DDBJ whole genome shotgun (WGS) entry which is preliminary data.</text>
</comment>
<comment type="pathway">
    <text evidence="8">Nucleotide-sugar biosynthesis; UDP-N-acetyl-alpha-D-glucosamine biosynthesis; N-acetyl-alpha-D-glucosamine 1-phosphate from alpha-D-glucosamine 6-phosphate (route I): step 1/2.</text>
</comment>
<reference evidence="10 11" key="2">
    <citation type="journal article" date="2014" name="J. Gen. Appl. Microbiol.">
        <title>The early diverging ascomycetous budding yeast Saitoella complicata has three histone deacetylases belonging to the Clr6, Hos2, and Rpd3 lineages.</title>
        <authorList>
            <person name="Nishida H."/>
            <person name="Matsumoto T."/>
            <person name="Kondo S."/>
            <person name="Hamamoto M."/>
            <person name="Yoshikawa H."/>
        </authorList>
    </citation>
    <scope>NUCLEOTIDE SEQUENCE [LARGE SCALE GENOMIC DNA]</scope>
    <source>
        <strain evidence="10 11">NRRL Y-17804</strain>
    </source>
</reference>
<evidence type="ECO:0000313" key="11">
    <source>
        <dbReference type="Proteomes" id="UP000033140"/>
    </source>
</evidence>
<accession>A0A0E9NNM3</accession>
<dbReference type="InterPro" id="IPR039143">
    <property type="entry name" value="GNPNAT1-like"/>
</dbReference>
<dbReference type="Gene3D" id="3.40.630.30">
    <property type="match status" value="1"/>
</dbReference>
<dbReference type="GO" id="GO:0004343">
    <property type="term" value="F:glucosamine 6-phosphate N-acetyltransferase activity"/>
    <property type="evidence" value="ECO:0007669"/>
    <property type="project" value="UniProtKB-UniRule"/>
</dbReference>
<evidence type="ECO:0000256" key="2">
    <source>
        <dbReference type="ARBA" id="ARBA00004586"/>
    </source>
</evidence>
<feature type="domain" description="N-acetyltransferase" evidence="9">
    <location>
        <begin position="86"/>
        <end position="230"/>
    </location>
</feature>
<dbReference type="InterPro" id="IPR016181">
    <property type="entry name" value="Acyl_CoA_acyltransferase"/>
</dbReference>
<protein>
    <recommendedName>
        <fullName evidence="8">Glucosamine 6-phosphate N-acetyltransferase</fullName>
        <ecNumber evidence="8">2.3.1.4</ecNumber>
    </recommendedName>
</protein>
<dbReference type="FunFam" id="3.40.630.30:FF:000048">
    <property type="entry name" value="Glucosamine 6-phosphate N-acetyltransferase"/>
    <property type="match status" value="1"/>
</dbReference>
<dbReference type="EC" id="2.3.1.4" evidence="8"/>
<proteinExistence type="inferred from homology"/>
<reference evidence="10 11" key="1">
    <citation type="journal article" date="2011" name="J. Gen. Appl. Microbiol.">
        <title>Draft genome sequencing of the enigmatic yeast Saitoella complicata.</title>
        <authorList>
            <person name="Nishida H."/>
            <person name="Hamamoto M."/>
            <person name="Sugiyama J."/>
        </authorList>
    </citation>
    <scope>NUCLEOTIDE SEQUENCE [LARGE SCALE GENOMIC DNA]</scope>
    <source>
        <strain evidence="10 11">NRRL Y-17804</strain>
    </source>
</reference>
<dbReference type="GO" id="GO:0006048">
    <property type="term" value="P:UDP-N-acetylglucosamine biosynthetic process"/>
    <property type="evidence" value="ECO:0007669"/>
    <property type="project" value="UniProtKB-UniRule"/>
</dbReference>
<organism evidence="10 11">
    <name type="scientific">Saitoella complicata (strain BCRC 22490 / CBS 7301 / JCM 7358 / NBRC 10748 / NRRL Y-17804)</name>
    <dbReference type="NCBI Taxonomy" id="698492"/>
    <lineage>
        <taxon>Eukaryota</taxon>
        <taxon>Fungi</taxon>
        <taxon>Dikarya</taxon>
        <taxon>Ascomycota</taxon>
        <taxon>Taphrinomycotina</taxon>
        <taxon>Taphrinomycotina incertae sedis</taxon>
        <taxon>Saitoella</taxon>
    </lineage>
</organism>
<comment type="similarity">
    <text evidence="8">Belongs to the acetyltransferase family. GNA1 subfamily.</text>
</comment>
<name>A0A0E9NNM3_SAICN</name>
<evidence type="ECO:0000256" key="7">
    <source>
        <dbReference type="ARBA" id="ARBA00023315"/>
    </source>
</evidence>
<sequence length="230" mass="26182">MDPVNIAIRDPPHKRVPCLPDHPLPNAGIRHQTPPKSLNRDKKNSFVALHSLSISTTQLSIIMSEEYLFSPDLISPNVKANLPKGYTCRPLSNKDYGRGFLDVLKVLTTVGDISEKMYLARFNWMKARNDSYYLLVIVDQNDRIVGSGTLLIERKFIHETASTGHIEDIAVAKDQQGKKLGLRIIEALDYVCEKQGAYKNTLVCKDHNIPFYEKCGFKRGQNEMTRYYKL</sequence>
<dbReference type="EMBL" id="BACD03000046">
    <property type="protein sequence ID" value="GAO51472.1"/>
    <property type="molecule type" value="Genomic_DNA"/>
</dbReference>
<dbReference type="PANTHER" id="PTHR13355:SF11">
    <property type="entry name" value="GLUCOSAMINE 6-PHOSPHATE N-ACETYLTRANSFERASE"/>
    <property type="match status" value="1"/>
</dbReference>
<keyword evidence="6" id="KW-0472">Membrane</keyword>
<gene>
    <name evidence="10" type="ORF">G7K_5572-t1</name>
</gene>